<evidence type="ECO:0000313" key="6">
    <source>
        <dbReference type="EMBL" id="QDU84830.1"/>
    </source>
</evidence>
<dbReference type="GO" id="GO:0016788">
    <property type="term" value="F:hydrolase activity, acting on ester bonds"/>
    <property type="evidence" value="ECO:0007669"/>
    <property type="project" value="InterPro"/>
</dbReference>
<dbReference type="Proteomes" id="UP000319342">
    <property type="component" value="Chromosome"/>
</dbReference>
<dbReference type="EMBL" id="CP036290">
    <property type="protein sequence ID" value="QDU84830.1"/>
    <property type="molecule type" value="Genomic_DNA"/>
</dbReference>
<comment type="cofactor">
    <cofactor evidence="1">
        <name>Zn(2+)</name>
        <dbReference type="ChEBI" id="CHEBI:29105"/>
    </cofactor>
</comment>
<keyword evidence="4" id="KW-0862">Zinc</keyword>
<keyword evidence="2" id="KW-0479">Metal-binding</keyword>
<proteinExistence type="predicted"/>
<dbReference type="PANTHER" id="PTHR15162:SF7">
    <property type="entry name" value="SUCCINYLGLUTAMATE DESUCCINYLASE"/>
    <property type="match status" value="1"/>
</dbReference>
<name>A0A518D033_9BACT</name>
<dbReference type="SUPFAM" id="SSF53187">
    <property type="entry name" value="Zn-dependent exopeptidases"/>
    <property type="match status" value="1"/>
</dbReference>
<dbReference type="InterPro" id="IPR055438">
    <property type="entry name" value="AstE_AspA_cat"/>
</dbReference>
<evidence type="ECO:0000313" key="7">
    <source>
        <dbReference type="Proteomes" id="UP000319342"/>
    </source>
</evidence>
<evidence type="ECO:0000256" key="4">
    <source>
        <dbReference type="ARBA" id="ARBA00022833"/>
    </source>
</evidence>
<evidence type="ECO:0000259" key="5">
    <source>
        <dbReference type="Pfam" id="PF24827"/>
    </source>
</evidence>
<keyword evidence="7" id="KW-1185">Reference proteome</keyword>
<keyword evidence="3" id="KW-0378">Hydrolase</keyword>
<dbReference type="OrthoDB" id="1523003at2"/>
<dbReference type="AlphaFoldDB" id="A0A518D033"/>
<reference evidence="6 7" key="1">
    <citation type="submission" date="2019-02" db="EMBL/GenBank/DDBJ databases">
        <title>Deep-cultivation of Planctomycetes and their phenomic and genomic characterization uncovers novel biology.</title>
        <authorList>
            <person name="Wiegand S."/>
            <person name="Jogler M."/>
            <person name="Boedeker C."/>
            <person name="Pinto D."/>
            <person name="Vollmers J."/>
            <person name="Rivas-Marin E."/>
            <person name="Kohn T."/>
            <person name="Peeters S.H."/>
            <person name="Heuer A."/>
            <person name="Rast P."/>
            <person name="Oberbeckmann S."/>
            <person name="Bunk B."/>
            <person name="Jeske O."/>
            <person name="Meyerdierks A."/>
            <person name="Storesund J.E."/>
            <person name="Kallscheuer N."/>
            <person name="Luecker S."/>
            <person name="Lage O.M."/>
            <person name="Pohl T."/>
            <person name="Merkel B.J."/>
            <person name="Hornburger P."/>
            <person name="Mueller R.-W."/>
            <person name="Bruemmer F."/>
            <person name="Labrenz M."/>
            <person name="Spormann A.M."/>
            <person name="Op den Camp H."/>
            <person name="Overmann J."/>
            <person name="Amann R."/>
            <person name="Jetten M.S.M."/>
            <person name="Mascher T."/>
            <person name="Medema M.H."/>
            <person name="Devos D.P."/>
            <person name="Kaster A.-K."/>
            <person name="Ovreas L."/>
            <person name="Rohde M."/>
            <person name="Galperin M.Y."/>
            <person name="Jogler C."/>
        </authorList>
    </citation>
    <scope>NUCLEOTIDE SEQUENCE [LARGE SCALE GENOMIC DNA]</scope>
    <source>
        <strain evidence="6 7">Pla163</strain>
    </source>
</reference>
<evidence type="ECO:0000256" key="2">
    <source>
        <dbReference type="ARBA" id="ARBA00022723"/>
    </source>
</evidence>
<dbReference type="GO" id="GO:0005829">
    <property type="term" value="C:cytosol"/>
    <property type="evidence" value="ECO:0007669"/>
    <property type="project" value="TreeGrafter"/>
</dbReference>
<accession>A0A518D033</accession>
<dbReference type="PANTHER" id="PTHR15162">
    <property type="entry name" value="ASPARTOACYLASE"/>
    <property type="match status" value="1"/>
</dbReference>
<dbReference type="Pfam" id="PF24827">
    <property type="entry name" value="AstE_AspA_cat"/>
    <property type="match status" value="1"/>
</dbReference>
<dbReference type="InterPro" id="IPR050178">
    <property type="entry name" value="AspA/AstE_fam"/>
</dbReference>
<evidence type="ECO:0000256" key="3">
    <source>
        <dbReference type="ARBA" id="ARBA00022801"/>
    </source>
</evidence>
<dbReference type="Gene3D" id="3.40.630.10">
    <property type="entry name" value="Zn peptidases"/>
    <property type="match status" value="1"/>
</dbReference>
<evidence type="ECO:0000256" key="1">
    <source>
        <dbReference type="ARBA" id="ARBA00001947"/>
    </source>
</evidence>
<gene>
    <name evidence="6" type="ORF">Pla163_19460</name>
</gene>
<organism evidence="6 7">
    <name type="scientific">Rohdeia mirabilis</name>
    <dbReference type="NCBI Taxonomy" id="2528008"/>
    <lineage>
        <taxon>Bacteria</taxon>
        <taxon>Pseudomonadati</taxon>
        <taxon>Planctomycetota</taxon>
        <taxon>Planctomycetia</taxon>
        <taxon>Planctomycetia incertae sedis</taxon>
        <taxon>Rohdeia</taxon>
    </lineage>
</organism>
<feature type="domain" description="Succinylglutamate desuccinylase/Aspartoacylase catalytic" evidence="5">
    <location>
        <begin position="34"/>
        <end position="142"/>
    </location>
</feature>
<protein>
    <submittedName>
        <fullName evidence="6">Aspartoacylase</fullName>
    </submittedName>
</protein>
<dbReference type="GO" id="GO:0046872">
    <property type="term" value="F:metal ion binding"/>
    <property type="evidence" value="ECO:0007669"/>
    <property type="project" value="UniProtKB-KW"/>
</dbReference>
<sequence>MNMGSAKLSGAPAPDRGRVIARLGPEGAPLFVATSGLHGNEREGVEALERIAKQLEPMAERLRRRVLFLRGNLSALLARQRFVDTDLNRHFEVERIDALLSGVGPTCSEDVELLAVIREIRHELDVAPGKAFLLDLHSTSAAGPPFCLAADTLANRRIAAGLPLPLILGMEEGIDGTLLSWFAEQGYDHMGVEGGRIGDPHATVHCEAAAWLMLERNGALLARDVPRLEEHRAVLAAASTGGPDIVAVLYRHPVAATDEFRMVAGFTSFDRVARGQLLAHDVRGDLLCPFDGRVLLPLYQGQGTDGYFIGREAGRFARLASSVARRLFGRRALALLPGIALEGERALRVALHDATGWRLAVCRFLGFWRQRPNGPNLILSRRPQ</sequence>